<dbReference type="Proteomes" id="UP001497516">
    <property type="component" value="Chromosome 5"/>
</dbReference>
<gene>
    <name evidence="2" type="ORF">LTRI10_LOCUS28508</name>
</gene>
<reference evidence="2 3" key="1">
    <citation type="submission" date="2024-04" db="EMBL/GenBank/DDBJ databases">
        <authorList>
            <person name="Fracassetti M."/>
        </authorList>
    </citation>
    <scope>NUCLEOTIDE SEQUENCE [LARGE SCALE GENOMIC DNA]</scope>
</reference>
<accession>A0AAV2ENQ6</accession>
<evidence type="ECO:0000313" key="2">
    <source>
        <dbReference type="EMBL" id="CAL1387529.1"/>
    </source>
</evidence>
<evidence type="ECO:0000313" key="3">
    <source>
        <dbReference type="Proteomes" id="UP001497516"/>
    </source>
</evidence>
<evidence type="ECO:0000256" key="1">
    <source>
        <dbReference type="SAM" id="MobiDB-lite"/>
    </source>
</evidence>
<dbReference type="AlphaFoldDB" id="A0AAV2ENQ6"/>
<sequence>MLKLAFSLIGMQIQDREGLLFQAFTAKTRIGPPPPFDDDGKLPEPTSPGEPTSPRGTTTSRVRLSVSNVNYISRTNNAGSFSASASRTATEDDSAKFLRRYESQLRRDEFIALLKSGNIGILIPLAKDRSETDFVELLKEFAGICLGGT</sequence>
<dbReference type="EMBL" id="OZ034818">
    <property type="protein sequence ID" value="CAL1387529.1"/>
    <property type="molecule type" value="Genomic_DNA"/>
</dbReference>
<feature type="region of interest" description="Disordered" evidence="1">
    <location>
        <begin position="30"/>
        <end position="60"/>
    </location>
</feature>
<name>A0AAV2ENQ6_9ROSI</name>
<organism evidence="2 3">
    <name type="scientific">Linum trigynum</name>
    <dbReference type="NCBI Taxonomy" id="586398"/>
    <lineage>
        <taxon>Eukaryota</taxon>
        <taxon>Viridiplantae</taxon>
        <taxon>Streptophyta</taxon>
        <taxon>Embryophyta</taxon>
        <taxon>Tracheophyta</taxon>
        <taxon>Spermatophyta</taxon>
        <taxon>Magnoliopsida</taxon>
        <taxon>eudicotyledons</taxon>
        <taxon>Gunneridae</taxon>
        <taxon>Pentapetalae</taxon>
        <taxon>rosids</taxon>
        <taxon>fabids</taxon>
        <taxon>Malpighiales</taxon>
        <taxon>Linaceae</taxon>
        <taxon>Linum</taxon>
    </lineage>
</organism>
<feature type="compositionally biased region" description="Low complexity" evidence="1">
    <location>
        <begin position="43"/>
        <end position="60"/>
    </location>
</feature>
<keyword evidence="3" id="KW-1185">Reference proteome</keyword>
<proteinExistence type="predicted"/>
<protein>
    <submittedName>
        <fullName evidence="2">Uncharacterized protein</fullName>
    </submittedName>
</protein>